<dbReference type="Pfam" id="PF00628">
    <property type="entry name" value="PHD"/>
    <property type="match status" value="1"/>
</dbReference>
<evidence type="ECO:0000313" key="11">
    <source>
        <dbReference type="EMBL" id="CAF1225949.1"/>
    </source>
</evidence>
<evidence type="ECO:0000256" key="7">
    <source>
        <dbReference type="ARBA" id="ARBA00037400"/>
    </source>
</evidence>
<dbReference type="GO" id="GO:0008270">
    <property type="term" value="F:zinc ion binding"/>
    <property type="evidence" value="ECO:0007669"/>
    <property type="project" value="UniProtKB-KW"/>
</dbReference>
<keyword evidence="3" id="KW-0479">Metal-binding</keyword>
<organism evidence="11 13">
    <name type="scientific">Didymodactylos carnosus</name>
    <dbReference type="NCBI Taxonomy" id="1234261"/>
    <lineage>
        <taxon>Eukaryota</taxon>
        <taxon>Metazoa</taxon>
        <taxon>Spiralia</taxon>
        <taxon>Gnathifera</taxon>
        <taxon>Rotifera</taxon>
        <taxon>Eurotatoria</taxon>
        <taxon>Bdelloidea</taxon>
        <taxon>Philodinida</taxon>
        <taxon>Philodinidae</taxon>
        <taxon>Didymodactylos</taxon>
    </lineage>
</organism>
<dbReference type="InterPro" id="IPR019786">
    <property type="entry name" value="Zinc_finger_PHD-type_CS"/>
</dbReference>
<dbReference type="PANTHER" id="PTHR23194:SF16">
    <property type="entry name" value="PROTEIN PYGOPUS"/>
    <property type="match status" value="1"/>
</dbReference>
<gene>
    <name evidence="11" type="ORF">GPM918_LOCUS24927</name>
    <name evidence="12" type="ORF">SRO942_LOCUS24930</name>
</gene>
<evidence type="ECO:0000256" key="9">
    <source>
        <dbReference type="SAM" id="MobiDB-lite"/>
    </source>
</evidence>
<dbReference type="GO" id="GO:0005634">
    <property type="term" value="C:nucleus"/>
    <property type="evidence" value="ECO:0007669"/>
    <property type="project" value="UniProtKB-SubCell"/>
</dbReference>
<dbReference type="GO" id="GO:0016055">
    <property type="term" value="P:Wnt signaling pathway"/>
    <property type="evidence" value="ECO:0007669"/>
    <property type="project" value="UniProtKB-KW"/>
</dbReference>
<dbReference type="PROSITE" id="PS01359">
    <property type="entry name" value="ZF_PHD_1"/>
    <property type="match status" value="1"/>
</dbReference>
<dbReference type="InterPro" id="IPR001965">
    <property type="entry name" value="Znf_PHD"/>
</dbReference>
<comment type="caution">
    <text evidence="11">The sequence shown here is derived from an EMBL/GenBank/DDBJ whole genome shotgun (WGS) entry which is preliminary data.</text>
</comment>
<sequence>MMPQPAGLTTPPSARGNTSPVNNNTSGNEAPSQSSANNPNVLPPGYPMGDGSDYVRTPHPAHTMMRRFPSQDDFLPCPSPIPMPSGNSGMFMGPMPPHHSSPMFHGPPMRMRGMPAHMQHMMGRQLHPPTYLSPYMTPHHPTAEICGICRKETGVDDNAILCESGCNSFYHGSCVGLTQEAVRFVKNETFAEWVCDNCHVTKKIPPVKLKS</sequence>
<proteinExistence type="predicted"/>
<dbReference type="PANTHER" id="PTHR23194">
    <property type="entry name" value="PYGOPUS"/>
    <property type="match status" value="1"/>
</dbReference>
<keyword evidence="2" id="KW-0879">Wnt signaling pathway</keyword>
<evidence type="ECO:0000256" key="1">
    <source>
        <dbReference type="ARBA" id="ARBA00004123"/>
    </source>
</evidence>
<dbReference type="Proteomes" id="UP000663829">
    <property type="component" value="Unassembled WGS sequence"/>
</dbReference>
<dbReference type="Gene3D" id="3.30.40.10">
    <property type="entry name" value="Zinc/RING finger domain, C3HC4 (zinc finger)"/>
    <property type="match status" value="1"/>
</dbReference>
<dbReference type="PROSITE" id="PS50016">
    <property type="entry name" value="ZF_PHD_2"/>
    <property type="match status" value="1"/>
</dbReference>
<keyword evidence="13" id="KW-1185">Reference proteome</keyword>
<dbReference type="InterPro" id="IPR019787">
    <property type="entry name" value="Znf_PHD-finger"/>
</dbReference>
<evidence type="ECO:0000256" key="8">
    <source>
        <dbReference type="PROSITE-ProRule" id="PRU00146"/>
    </source>
</evidence>
<evidence type="ECO:0000313" key="13">
    <source>
        <dbReference type="Proteomes" id="UP000663829"/>
    </source>
</evidence>
<keyword evidence="4 8" id="KW-0863">Zinc-finger</keyword>
<evidence type="ECO:0000259" key="10">
    <source>
        <dbReference type="PROSITE" id="PS50016"/>
    </source>
</evidence>
<dbReference type="OrthoDB" id="270215at2759"/>
<evidence type="ECO:0000256" key="5">
    <source>
        <dbReference type="ARBA" id="ARBA00022833"/>
    </source>
</evidence>
<feature type="domain" description="PHD-type" evidence="10">
    <location>
        <begin position="143"/>
        <end position="201"/>
    </location>
</feature>
<dbReference type="Proteomes" id="UP000681722">
    <property type="component" value="Unassembled WGS sequence"/>
</dbReference>
<dbReference type="EMBL" id="CAJNOQ010009472">
    <property type="protein sequence ID" value="CAF1225949.1"/>
    <property type="molecule type" value="Genomic_DNA"/>
</dbReference>
<protein>
    <recommendedName>
        <fullName evidence="10">PHD-type domain-containing protein</fullName>
    </recommendedName>
</protein>
<reference evidence="11" key="1">
    <citation type="submission" date="2021-02" db="EMBL/GenBank/DDBJ databases">
        <authorList>
            <person name="Nowell W R."/>
        </authorList>
    </citation>
    <scope>NUCLEOTIDE SEQUENCE</scope>
</reference>
<feature type="region of interest" description="Disordered" evidence="9">
    <location>
        <begin position="1"/>
        <end position="59"/>
    </location>
</feature>
<dbReference type="InterPro" id="IPR052475">
    <property type="entry name" value="Wnt_Signal_Transd_Protein"/>
</dbReference>
<dbReference type="FunFam" id="3.30.40.10:FF:000107">
    <property type="entry name" value="pygopus homolog 1"/>
    <property type="match status" value="1"/>
</dbReference>
<dbReference type="InterPro" id="IPR011011">
    <property type="entry name" value="Znf_FYVE_PHD"/>
</dbReference>
<dbReference type="InterPro" id="IPR013083">
    <property type="entry name" value="Znf_RING/FYVE/PHD"/>
</dbReference>
<comment type="subcellular location">
    <subcellularLocation>
        <location evidence="1">Nucleus</location>
    </subcellularLocation>
</comment>
<accession>A0A814Y991</accession>
<evidence type="ECO:0000313" key="12">
    <source>
        <dbReference type="EMBL" id="CAF3988846.1"/>
    </source>
</evidence>
<name>A0A814Y991_9BILA</name>
<dbReference type="AlphaFoldDB" id="A0A814Y991"/>
<keyword evidence="5" id="KW-0862">Zinc</keyword>
<comment type="function">
    <text evidence="7">Involved in signal transduction through the Wnt pathway.</text>
</comment>
<keyword evidence="6" id="KW-0539">Nucleus</keyword>
<evidence type="ECO:0000256" key="2">
    <source>
        <dbReference type="ARBA" id="ARBA00022687"/>
    </source>
</evidence>
<evidence type="ECO:0000256" key="3">
    <source>
        <dbReference type="ARBA" id="ARBA00022723"/>
    </source>
</evidence>
<dbReference type="EMBL" id="CAJOBC010009475">
    <property type="protein sequence ID" value="CAF3988846.1"/>
    <property type="molecule type" value="Genomic_DNA"/>
</dbReference>
<feature type="compositionally biased region" description="Polar residues" evidence="9">
    <location>
        <begin position="10"/>
        <end position="40"/>
    </location>
</feature>
<evidence type="ECO:0000256" key="4">
    <source>
        <dbReference type="ARBA" id="ARBA00022771"/>
    </source>
</evidence>
<dbReference type="SUPFAM" id="SSF57903">
    <property type="entry name" value="FYVE/PHD zinc finger"/>
    <property type="match status" value="1"/>
</dbReference>
<evidence type="ECO:0000256" key="6">
    <source>
        <dbReference type="ARBA" id="ARBA00023242"/>
    </source>
</evidence>
<dbReference type="SMART" id="SM00249">
    <property type="entry name" value="PHD"/>
    <property type="match status" value="1"/>
</dbReference>